<gene>
    <name evidence="6" type="ORF">Syun_022278</name>
</gene>
<dbReference type="GO" id="GO:0004497">
    <property type="term" value="F:monooxygenase activity"/>
    <property type="evidence" value="ECO:0007669"/>
    <property type="project" value="UniProtKB-KW"/>
</dbReference>
<name>A0AAP0F9B0_9MAGN</name>
<dbReference type="Gene3D" id="1.10.630.10">
    <property type="entry name" value="Cytochrome P450"/>
    <property type="match status" value="1"/>
</dbReference>
<organism evidence="6 7">
    <name type="scientific">Stephania yunnanensis</name>
    <dbReference type="NCBI Taxonomy" id="152371"/>
    <lineage>
        <taxon>Eukaryota</taxon>
        <taxon>Viridiplantae</taxon>
        <taxon>Streptophyta</taxon>
        <taxon>Embryophyta</taxon>
        <taxon>Tracheophyta</taxon>
        <taxon>Spermatophyta</taxon>
        <taxon>Magnoliopsida</taxon>
        <taxon>Ranunculales</taxon>
        <taxon>Menispermaceae</taxon>
        <taxon>Menispermoideae</taxon>
        <taxon>Cissampelideae</taxon>
        <taxon>Stephania</taxon>
    </lineage>
</organism>
<dbReference type="InterPro" id="IPR036396">
    <property type="entry name" value="Cyt_P450_sf"/>
</dbReference>
<keyword evidence="7" id="KW-1185">Reference proteome</keyword>
<evidence type="ECO:0008006" key="8">
    <source>
        <dbReference type="Google" id="ProtNLM"/>
    </source>
</evidence>
<dbReference type="PROSITE" id="PS00086">
    <property type="entry name" value="CYTOCHROME_P450"/>
    <property type="match status" value="1"/>
</dbReference>
<keyword evidence="1 3" id="KW-0479">Metal-binding</keyword>
<keyword evidence="4" id="KW-0503">Monooxygenase</keyword>
<evidence type="ECO:0000313" key="7">
    <source>
        <dbReference type="Proteomes" id="UP001420932"/>
    </source>
</evidence>
<evidence type="ECO:0000256" key="4">
    <source>
        <dbReference type="RuleBase" id="RU000461"/>
    </source>
</evidence>
<dbReference type="GO" id="GO:0010268">
    <property type="term" value="P:brassinosteroid homeostasis"/>
    <property type="evidence" value="ECO:0007669"/>
    <property type="project" value="TreeGrafter"/>
</dbReference>
<dbReference type="GO" id="GO:0044550">
    <property type="term" value="P:secondary metabolite biosynthetic process"/>
    <property type="evidence" value="ECO:0007669"/>
    <property type="project" value="UniProtKB-ARBA"/>
</dbReference>
<keyword evidence="3 4" id="KW-0349">Heme</keyword>
<sequence length="486" mass="55809">MEENYLVICCTSTIAAICFVVLLIEVLQCQNKKVRKGTLRLPPGRRGWPLIGDGLIWYSAVASSHPSSFVEAQIKRYGRIFSCRLFGKWTVVSADPTFNRYIMQNEGRLFQSSYPKSFRDLVGKNGVITVHGDQQRKLHGIASNMMRLEKLKFHFLKDIQTVMLQTLNNFNDDKVIRLQDICRKVAINLMVNQLLGVSTESEVNQIAHLFSDFVDGCLSVPINFPGFSYHTAMKAREIIIHKITRTIEIKRQQPASEGHGVLGRLLDEDNLPDNVVADFIINLLFAGNETTTKTMLFAVYYLTQCPRALKQLLDEQDALTSNCEDCMLTWEDYKAMPFTQCVIDETLRLGGIAIWLMREAKEDIEYQGYIVPKGCFVVPFLSAVHLDESFYKRALNFNPWRWMDPENQEKRNWRSSPFYAPFGGGARFCPGAELARLQIAIFLHLFITRYKWTQVKEDEITFFPSARLINGFQIRVQKREKDTPPA</sequence>
<evidence type="ECO:0000313" key="6">
    <source>
        <dbReference type="EMBL" id="KAK9106267.1"/>
    </source>
</evidence>
<dbReference type="SUPFAM" id="SSF48264">
    <property type="entry name" value="Cytochrome P450"/>
    <property type="match status" value="1"/>
</dbReference>
<dbReference type="PANTHER" id="PTHR24286:SF232">
    <property type="entry name" value="CYTOCHROME P450 SUPERFAMILY PROTEIN"/>
    <property type="match status" value="1"/>
</dbReference>
<evidence type="ECO:0000256" key="5">
    <source>
        <dbReference type="SAM" id="Phobius"/>
    </source>
</evidence>
<feature type="binding site" description="axial binding residue" evidence="3">
    <location>
        <position position="429"/>
    </location>
    <ligand>
        <name>heme</name>
        <dbReference type="ChEBI" id="CHEBI:30413"/>
    </ligand>
    <ligandPart>
        <name>Fe</name>
        <dbReference type="ChEBI" id="CHEBI:18248"/>
    </ligandPart>
</feature>
<keyword evidence="5" id="KW-1133">Transmembrane helix</keyword>
<dbReference type="GO" id="GO:0016132">
    <property type="term" value="P:brassinosteroid biosynthetic process"/>
    <property type="evidence" value="ECO:0007669"/>
    <property type="project" value="TreeGrafter"/>
</dbReference>
<keyword evidence="5" id="KW-0472">Membrane</keyword>
<dbReference type="GO" id="GO:0020037">
    <property type="term" value="F:heme binding"/>
    <property type="evidence" value="ECO:0007669"/>
    <property type="project" value="InterPro"/>
</dbReference>
<dbReference type="Pfam" id="PF00067">
    <property type="entry name" value="p450"/>
    <property type="match status" value="1"/>
</dbReference>
<keyword evidence="2 3" id="KW-0408">Iron</keyword>
<dbReference type="PRINTS" id="PR00385">
    <property type="entry name" value="P450"/>
</dbReference>
<keyword evidence="5" id="KW-0812">Transmembrane</keyword>
<dbReference type="AlphaFoldDB" id="A0AAP0F9B0"/>
<protein>
    <recommendedName>
        <fullName evidence="8">Cytochrome P450</fullName>
    </recommendedName>
</protein>
<comment type="cofactor">
    <cofactor evidence="3">
        <name>heme</name>
        <dbReference type="ChEBI" id="CHEBI:30413"/>
    </cofactor>
</comment>
<evidence type="ECO:0000256" key="3">
    <source>
        <dbReference type="PIRSR" id="PIRSR602403-1"/>
    </source>
</evidence>
<dbReference type="Proteomes" id="UP001420932">
    <property type="component" value="Unassembled WGS sequence"/>
</dbReference>
<keyword evidence="4" id="KW-0560">Oxidoreductase</keyword>
<dbReference type="PRINTS" id="PR00465">
    <property type="entry name" value="EP450IV"/>
</dbReference>
<dbReference type="EMBL" id="JBBNAF010000010">
    <property type="protein sequence ID" value="KAK9106267.1"/>
    <property type="molecule type" value="Genomic_DNA"/>
</dbReference>
<dbReference type="GO" id="GO:0016705">
    <property type="term" value="F:oxidoreductase activity, acting on paired donors, with incorporation or reduction of molecular oxygen"/>
    <property type="evidence" value="ECO:0007669"/>
    <property type="project" value="InterPro"/>
</dbReference>
<comment type="similarity">
    <text evidence="4">Belongs to the cytochrome P450 family.</text>
</comment>
<dbReference type="GO" id="GO:0005506">
    <property type="term" value="F:iron ion binding"/>
    <property type="evidence" value="ECO:0007669"/>
    <property type="project" value="InterPro"/>
</dbReference>
<evidence type="ECO:0000256" key="1">
    <source>
        <dbReference type="ARBA" id="ARBA00022723"/>
    </source>
</evidence>
<dbReference type="GO" id="GO:0016125">
    <property type="term" value="P:sterol metabolic process"/>
    <property type="evidence" value="ECO:0007669"/>
    <property type="project" value="TreeGrafter"/>
</dbReference>
<reference evidence="6 7" key="1">
    <citation type="submission" date="2024-01" db="EMBL/GenBank/DDBJ databases">
        <title>Genome assemblies of Stephania.</title>
        <authorList>
            <person name="Yang L."/>
        </authorList>
    </citation>
    <scope>NUCLEOTIDE SEQUENCE [LARGE SCALE GENOMIC DNA]</scope>
    <source>
        <strain evidence="6">YNDBR</strain>
        <tissue evidence="6">Leaf</tissue>
    </source>
</reference>
<dbReference type="PANTHER" id="PTHR24286">
    <property type="entry name" value="CYTOCHROME P450 26"/>
    <property type="match status" value="1"/>
</dbReference>
<dbReference type="CDD" id="cd11043">
    <property type="entry name" value="CYP90-like"/>
    <property type="match status" value="1"/>
</dbReference>
<dbReference type="InterPro" id="IPR001128">
    <property type="entry name" value="Cyt_P450"/>
</dbReference>
<feature type="transmembrane region" description="Helical" evidence="5">
    <location>
        <begin position="6"/>
        <end position="27"/>
    </location>
</feature>
<evidence type="ECO:0000256" key="2">
    <source>
        <dbReference type="ARBA" id="ARBA00023004"/>
    </source>
</evidence>
<dbReference type="InterPro" id="IPR017972">
    <property type="entry name" value="Cyt_P450_CS"/>
</dbReference>
<dbReference type="InterPro" id="IPR002403">
    <property type="entry name" value="Cyt_P450_E_grp-IV"/>
</dbReference>
<proteinExistence type="inferred from homology"/>
<comment type="caution">
    <text evidence="6">The sequence shown here is derived from an EMBL/GenBank/DDBJ whole genome shotgun (WGS) entry which is preliminary data.</text>
</comment>
<accession>A0AAP0F9B0</accession>